<evidence type="ECO:0000313" key="1">
    <source>
        <dbReference type="EMBL" id="RGM51378.1"/>
    </source>
</evidence>
<gene>
    <name evidence="1" type="ORF">DXC07_19340</name>
</gene>
<name>A0A3E4XAH0_BACUN</name>
<sequence length="75" mass="8976">MKSSNKNEVSISQARQKKCHYYKKIVKRHLNDIKESIKSSKNNMEEDFYKGRYAVQLSVYAKALNVQEKYLERFI</sequence>
<dbReference type="EMBL" id="QSTL01000029">
    <property type="protein sequence ID" value="RGM51378.1"/>
    <property type="molecule type" value="Genomic_DNA"/>
</dbReference>
<proteinExistence type="predicted"/>
<organism evidence="1 2">
    <name type="scientific">Bacteroides uniformis</name>
    <dbReference type="NCBI Taxonomy" id="820"/>
    <lineage>
        <taxon>Bacteria</taxon>
        <taxon>Pseudomonadati</taxon>
        <taxon>Bacteroidota</taxon>
        <taxon>Bacteroidia</taxon>
        <taxon>Bacteroidales</taxon>
        <taxon>Bacteroidaceae</taxon>
        <taxon>Bacteroides</taxon>
    </lineage>
</organism>
<comment type="caution">
    <text evidence="1">The sequence shown here is derived from an EMBL/GenBank/DDBJ whole genome shotgun (WGS) entry which is preliminary data.</text>
</comment>
<protein>
    <submittedName>
        <fullName evidence="1">Uncharacterized protein</fullName>
    </submittedName>
</protein>
<evidence type="ECO:0000313" key="2">
    <source>
        <dbReference type="Proteomes" id="UP000261295"/>
    </source>
</evidence>
<reference evidence="1 2" key="1">
    <citation type="submission" date="2018-08" db="EMBL/GenBank/DDBJ databases">
        <title>A genome reference for cultivated species of the human gut microbiota.</title>
        <authorList>
            <person name="Zou Y."/>
            <person name="Xue W."/>
            <person name="Luo G."/>
        </authorList>
    </citation>
    <scope>NUCLEOTIDE SEQUENCE [LARGE SCALE GENOMIC DNA]</scope>
    <source>
        <strain evidence="1 2">OM07-9</strain>
    </source>
</reference>
<dbReference type="RefSeq" id="WP_117749928.1">
    <property type="nucleotide sequence ID" value="NZ_QSTL01000029.1"/>
</dbReference>
<dbReference type="Proteomes" id="UP000261295">
    <property type="component" value="Unassembled WGS sequence"/>
</dbReference>
<accession>A0A3E4XAH0</accession>
<dbReference type="AlphaFoldDB" id="A0A3E4XAH0"/>